<name>A0A0F9IR73_9ZZZZ</name>
<gene>
    <name evidence="1" type="ORF">LCGC14_1846530</name>
</gene>
<dbReference type="AlphaFoldDB" id="A0A0F9IR73"/>
<evidence type="ECO:0000313" key="1">
    <source>
        <dbReference type="EMBL" id="KKL96230.1"/>
    </source>
</evidence>
<dbReference type="EMBL" id="LAZR01018485">
    <property type="protein sequence ID" value="KKL96230.1"/>
    <property type="molecule type" value="Genomic_DNA"/>
</dbReference>
<sequence>VRAARDAATGSVVRPSTFNDRHFKCTTAGTSGGSEPAWDTTIGNTTADGSVVWTTEQALTIEVTVDTVTDSGVFTVVYSGDAPDALLTGGLLTFIGGHNANVPPIEVKTWVLSTRTITLFLPAPFNVGGITDSFLGLEDGSGNILLEGGDDLLLESGDVLKINAGCAKDRLACISFDNIYNAQAEWYVPGTKVLFRTPNAQ</sequence>
<reference evidence="1" key="1">
    <citation type="journal article" date="2015" name="Nature">
        <title>Complex archaea that bridge the gap between prokaryotes and eukaryotes.</title>
        <authorList>
            <person name="Spang A."/>
            <person name="Saw J.H."/>
            <person name="Jorgensen S.L."/>
            <person name="Zaremba-Niedzwiedzka K."/>
            <person name="Martijn J."/>
            <person name="Lind A.E."/>
            <person name="van Eijk R."/>
            <person name="Schleper C."/>
            <person name="Guy L."/>
            <person name="Ettema T.J."/>
        </authorList>
    </citation>
    <scope>NUCLEOTIDE SEQUENCE</scope>
</reference>
<protein>
    <submittedName>
        <fullName evidence="1">Uncharacterized protein</fullName>
    </submittedName>
</protein>
<organism evidence="1">
    <name type="scientific">marine sediment metagenome</name>
    <dbReference type="NCBI Taxonomy" id="412755"/>
    <lineage>
        <taxon>unclassified sequences</taxon>
        <taxon>metagenomes</taxon>
        <taxon>ecological metagenomes</taxon>
    </lineage>
</organism>
<proteinExistence type="predicted"/>
<feature type="non-terminal residue" evidence="1">
    <location>
        <position position="1"/>
    </location>
</feature>
<comment type="caution">
    <text evidence="1">The sequence shown here is derived from an EMBL/GenBank/DDBJ whole genome shotgun (WGS) entry which is preliminary data.</text>
</comment>
<accession>A0A0F9IR73</accession>